<proteinExistence type="predicted"/>
<dbReference type="SUPFAM" id="SSF51182">
    <property type="entry name" value="RmlC-like cupins"/>
    <property type="match status" value="1"/>
</dbReference>
<gene>
    <name evidence="1" type="ORF">CO185_02685</name>
</gene>
<evidence type="ECO:0000313" key="1">
    <source>
        <dbReference type="EMBL" id="PJA32521.1"/>
    </source>
</evidence>
<protein>
    <submittedName>
        <fullName evidence="1">Cytoplasmic protein</fullName>
    </submittedName>
</protein>
<dbReference type="Proteomes" id="UP000230758">
    <property type="component" value="Unassembled WGS sequence"/>
</dbReference>
<dbReference type="InterPro" id="IPR014710">
    <property type="entry name" value="RmlC-like_jellyroll"/>
</dbReference>
<dbReference type="AlphaFoldDB" id="A0A2M7WR88"/>
<accession>A0A2M7WR88</accession>
<comment type="caution">
    <text evidence="1">The sequence shown here is derived from an EMBL/GenBank/DDBJ whole genome shotgun (WGS) entry which is preliminary data.</text>
</comment>
<organism evidence="1 2">
    <name type="scientific">Candidatus Zambryskibacteria bacterium CG_4_9_14_3_um_filter_42_15</name>
    <dbReference type="NCBI Taxonomy" id="1975112"/>
    <lineage>
        <taxon>Bacteria</taxon>
        <taxon>Candidatus Zambryskiibacteriota</taxon>
    </lineage>
</organism>
<dbReference type="EMBL" id="PFXF01000032">
    <property type="protein sequence ID" value="PJA32521.1"/>
    <property type="molecule type" value="Genomic_DNA"/>
</dbReference>
<dbReference type="Gene3D" id="2.60.120.10">
    <property type="entry name" value="Jelly Rolls"/>
    <property type="match status" value="1"/>
</dbReference>
<reference evidence="2" key="1">
    <citation type="submission" date="2017-09" db="EMBL/GenBank/DDBJ databases">
        <title>Depth-based differentiation of microbial function through sediment-hosted aquifers and enrichment of novel symbionts in the deep terrestrial subsurface.</title>
        <authorList>
            <person name="Probst A.J."/>
            <person name="Ladd B."/>
            <person name="Jarett J.K."/>
            <person name="Geller-Mcgrath D.E."/>
            <person name="Sieber C.M.K."/>
            <person name="Emerson J.B."/>
            <person name="Anantharaman K."/>
            <person name="Thomas B.C."/>
            <person name="Malmstrom R."/>
            <person name="Stieglmeier M."/>
            <person name="Klingl A."/>
            <person name="Woyke T."/>
            <person name="Ryan C.M."/>
            <person name="Banfield J.F."/>
        </authorList>
    </citation>
    <scope>NUCLEOTIDE SEQUENCE [LARGE SCALE GENOMIC DNA]</scope>
</reference>
<evidence type="ECO:0000313" key="2">
    <source>
        <dbReference type="Proteomes" id="UP000230758"/>
    </source>
</evidence>
<name>A0A2M7WR88_9BACT</name>
<sequence length="116" mass="13071">MHQDPTVTDSDKYKVVFENDKVRVLEYKDKPGDKTTLHHHPNSVMYFISSFKRQIAANGKTVTVDGKEGVVTWLKAQDHVGENIGDTDTHVLLVELKEPGNDDQQDQDVLGPEKIV</sequence>
<dbReference type="InterPro" id="IPR011051">
    <property type="entry name" value="RmlC_Cupin_sf"/>
</dbReference>